<evidence type="ECO:0000313" key="3">
    <source>
        <dbReference type="Proteomes" id="UP000199659"/>
    </source>
</evidence>
<proteinExistence type="predicted"/>
<reference evidence="2 3" key="1">
    <citation type="submission" date="2016-10" db="EMBL/GenBank/DDBJ databases">
        <authorList>
            <person name="de Groot N.N."/>
        </authorList>
    </citation>
    <scope>NUCLEOTIDE SEQUENCE [LARGE SCALE GENOMIC DNA]</scope>
    <source>
        <strain evidence="2 3">743A</strain>
    </source>
</reference>
<dbReference type="Proteomes" id="UP000199659">
    <property type="component" value="Unassembled WGS sequence"/>
</dbReference>
<accession>A0A1I6KZX0</accession>
<sequence length="298" mass="33656">MNQHDVYLYGMILITNSYLLAGKYPEPDTYGEITQKYVLPGGETGTSATVLASLGCQVKMDGTHMGKNTYPKIAKFYEDKTVDITSLYLDDSFDGLEDYVIIDQTTRTPFGMFQQYFSDEKKRWNAPLEEDIISCKVAGIDPFFQAQSEKTAELCQKHHKPFVMIDAPYDSILHQYSSIHVISTEFIHNQYPEADRNQLFEEYTQRTNGLVLFTHGAKDIMYGRKGEPVRHFQPYRVPVVSTLGAGDTFKAGCVYALLHQMNDEETVKFASAAAASACSSFPIPLDPPTLEKIERIYS</sequence>
<organism evidence="2 3">
    <name type="scientific">Anaeromicropila populeti</name>
    <dbReference type="NCBI Taxonomy" id="37658"/>
    <lineage>
        <taxon>Bacteria</taxon>
        <taxon>Bacillati</taxon>
        <taxon>Bacillota</taxon>
        <taxon>Clostridia</taxon>
        <taxon>Lachnospirales</taxon>
        <taxon>Lachnospiraceae</taxon>
        <taxon>Anaeromicropila</taxon>
    </lineage>
</organism>
<dbReference type="RefSeq" id="WP_092562250.1">
    <property type="nucleotide sequence ID" value="NZ_FOYZ01000012.1"/>
</dbReference>
<dbReference type="SUPFAM" id="SSF53613">
    <property type="entry name" value="Ribokinase-like"/>
    <property type="match status" value="1"/>
</dbReference>
<keyword evidence="2" id="KW-0418">Kinase</keyword>
<dbReference type="GO" id="GO:0016301">
    <property type="term" value="F:kinase activity"/>
    <property type="evidence" value="ECO:0007669"/>
    <property type="project" value="UniProtKB-KW"/>
</dbReference>
<feature type="domain" description="Carbohydrate kinase PfkB" evidence="1">
    <location>
        <begin position="39"/>
        <end position="280"/>
    </location>
</feature>
<dbReference type="Pfam" id="PF00294">
    <property type="entry name" value="PfkB"/>
    <property type="match status" value="1"/>
</dbReference>
<dbReference type="InterPro" id="IPR011611">
    <property type="entry name" value="PfkB_dom"/>
</dbReference>
<dbReference type="OrthoDB" id="9788681at2"/>
<gene>
    <name evidence="2" type="ORF">SAMN05661086_02932</name>
</gene>
<dbReference type="AlphaFoldDB" id="A0A1I6KZX0"/>
<dbReference type="EMBL" id="FOYZ01000012">
    <property type="protein sequence ID" value="SFR96769.1"/>
    <property type="molecule type" value="Genomic_DNA"/>
</dbReference>
<protein>
    <submittedName>
        <fullName evidence="2">Sugar or nucleoside kinase, ribokinase family</fullName>
    </submittedName>
</protein>
<dbReference type="PANTHER" id="PTHR42774">
    <property type="entry name" value="PHOSPHOTRANSFERASE SYSTEM TRANSPORT PROTEIN"/>
    <property type="match status" value="1"/>
</dbReference>
<dbReference type="STRING" id="37658.SAMN05661086_02932"/>
<evidence type="ECO:0000259" key="1">
    <source>
        <dbReference type="Pfam" id="PF00294"/>
    </source>
</evidence>
<dbReference type="InterPro" id="IPR052562">
    <property type="entry name" value="Ketohexokinase-related"/>
</dbReference>
<keyword evidence="2" id="KW-0808">Transferase</keyword>
<dbReference type="PANTHER" id="PTHR42774:SF3">
    <property type="entry name" value="KETOHEXOKINASE"/>
    <property type="match status" value="1"/>
</dbReference>
<name>A0A1I6KZX0_9FIRM</name>
<dbReference type="InterPro" id="IPR029056">
    <property type="entry name" value="Ribokinase-like"/>
</dbReference>
<dbReference type="Gene3D" id="3.40.1190.20">
    <property type="match status" value="1"/>
</dbReference>
<keyword evidence="3" id="KW-1185">Reference proteome</keyword>
<evidence type="ECO:0000313" key="2">
    <source>
        <dbReference type="EMBL" id="SFR96769.1"/>
    </source>
</evidence>